<accession>A0A7W8LB51</accession>
<evidence type="ECO:0000313" key="2">
    <source>
        <dbReference type="EMBL" id="MBB5402369.1"/>
    </source>
</evidence>
<keyword evidence="1" id="KW-0472">Membrane</keyword>
<keyword evidence="1" id="KW-0812">Transmembrane</keyword>
<dbReference type="EMBL" id="JACHDE010000008">
    <property type="protein sequence ID" value="MBB5402369.1"/>
    <property type="molecule type" value="Genomic_DNA"/>
</dbReference>
<comment type="caution">
    <text evidence="2">The sequence shown here is derived from an EMBL/GenBank/DDBJ whole genome shotgun (WGS) entry which is preliminary data.</text>
</comment>
<protein>
    <submittedName>
        <fullName evidence="2">Uncharacterized protein</fullName>
    </submittedName>
</protein>
<evidence type="ECO:0000313" key="3">
    <source>
        <dbReference type="Proteomes" id="UP000592820"/>
    </source>
</evidence>
<keyword evidence="1" id="KW-1133">Transmembrane helix</keyword>
<proteinExistence type="predicted"/>
<name>A0A7W8LB51_9BURK</name>
<dbReference type="AlphaFoldDB" id="A0A7W8LB51"/>
<evidence type="ECO:0000256" key="1">
    <source>
        <dbReference type="SAM" id="Phobius"/>
    </source>
</evidence>
<feature type="transmembrane region" description="Helical" evidence="1">
    <location>
        <begin position="6"/>
        <end position="27"/>
    </location>
</feature>
<organism evidence="2 3">
    <name type="scientific">Paraburkholderia youngii</name>
    <dbReference type="NCBI Taxonomy" id="2782701"/>
    <lineage>
        <taxon>Bacteria</taxon>
        <taxon>Pseudomonadati</taxon>
        <taxon>Pseudomonadota</taxon>
        <taxon>Betaproteobacteria</taxon>
        <taxon>Burkholderiales</taxon>
        <taxon>Burkholderiaceae</taxon>
        <taxon>Paraburkholderia</taxon>
    </lineage>
</organism>
<gene>
    <name evidence="2" type="ORF">HDG41_004455</name>
</gene>
<dbReference type="Proteomes" id="UP000592820">
    <property type="component" value="Unassembled WGS sequence"/>
</dbReference>
<reference evidence="2 3" key="1">
    <citation type="submission" date="2020-08" db="EMBL/GenBank/DDBJ databases">
        <title>Genomic Encyclopedia of Type Strains, Phase IV (KMG-V): Genome sequencing to study the core and pangenomes of soil and plant-associated prokaryotes.</title>
        <authorList>
            <person name="Whitman W."/>
        </authorList>
    </citation>
    <scope>NUCLEOTIDE SEQUENCE [LARGE SCALE GENOMIC DNA]</scope>
    <source>
        <strain evidence="2 3">JPY162</strain>
    </source>
</reference>
<sequence length="32" mass="3235">MTGGNYPVLYAIGAVALLLALAVDPFAARSAK</sequence>